<dbReference type="Proteomes" id="UP000053328">
    <property type="component" value="Unassembled WGS sequence"/>
</dbReference>
<dbReference type="InterPro" id="IPR008928">
    <property type="entry name" value="6-hairpin_glycosidase_sf"/>
</dbReference>
<dbReference type="VEuPathDB" id="FungiDB:PV08_10023"/>
<dbReference type="InterPro" id="IPR016518">
    <property type="entry name" value="Alpha-L-fucosidase"/>
</dbReference>
<feature type="domain" description="Glycosyl hydrolase family 95 N-terminal" evidence="1">
    <location>
        <begin position="4"/>
        <end position="272"/>
    </location>
</feature>
<reference evidence="4 5" key="1">
    <citation type="submission" date="2015-01" db="EMBL/GenBank/DDBJ databases">
        <title>The Genome Sequence of Exophiala spinifera CBS89968.</title>
        <authorList>
            <consortium name="The Broad Institute Genomics Platform"/>
            <person name="Cuomo C."/>
            <person name="de Hoog S."/>
            <person name="Gorbushina A."/>
            <person name="Stielow B."/>
            <person name="Teixiera M."/>
            <person name="Abouelleil A."/>
            <person name="Chapman S.B."/>
            <person name="Priest M."/>
            <person name="Young S.K."/>
            <person name="Wortman J."/>
            <person name="Nusbaum C."/>
            <person name="Birren B."/>
        </authorList>
    </citation>
    <scope>NUCLEOTIDE SEQUENCE [LARGE SCALE GENOMIC DNA]</scope>
    <source>
        <strain evidence="4 5">CBS 89968</strain>
    </source>
</reference>
<protein>
    <submittedName>
        <fullName evidence="4">Uncharacterized protein</fullName>
    </submittedName>
</protein>
<gene>
    <name evidence="4" type="ORF">PV08_10023</name>
</gene>
<dbReference type="OrthoDB" id="2848340at2759"/>
<feature type="domain" description="Alpha fucosidase A-like C-terminal" evidence="2">
    <location>
        <begin position="694"/>
        <end position="784"/>
    </location>
</feature>
<evidence type="ECO:0000313" key="4">
    <source>
        <dbReference type="EMBL" id="KIW10724.1"/>
    </source>
</evidence>
<evidence type="ECO:0000259" key="1">
    <source>
        <dbReference type="Pfam" id="PF14498"/>
    </source>
</evidence>
<dbReference type="GeneID" id="27337106"/>
<dbReference type="EMBL" id="KN847499">
    <property type="protein sequence ID" value="KIW10724.1"/>
    <property type="molecule type" value="Genomic_DNA"/>
</dbReference>
<dbReference type="Pfam" id="PF21307">
    <property type="entry name" value="Glyco_hydro_95_C"/>
    <property type="match status" value="1"/>
</dbReference>
<dbReference type="Pfam" id="PF14498">
    <property type="entry name" value="Glyco_hyd_65N_2"/>
    <property type="match status" value="1"/>
</dbReference>
<name>A0A0D2BH94_9EURO</name>
<dbReference type="SUPFAM" id="SSF48208">
    <property type="entry name" value="Six-hairpin glycosidases"/>
    <property type="match status" value="1"/>
</dbReference>
<dbReference type="Pfam" id="PF22124">
    <property type="entry name" value="Glyco_hydro_95_cat"/>
    <property type="match status" value="1"/>
</dbReference>
<proteinExistence type="predicted"/>
<dbReference type="RefSeq" id="XP_016230940.1">
    <property type="nucleotide sequence ID" value="XM_016384338.1"/>
</dbReference>
<dbReference type="PANTHER" id="PTHR31084">
    <property type="entry name" value="ALPHA-L-FUCOSIDASE 2"/>
    <property type="match status" value="1"/>
</dbReference>
<dbReference type="PANTHER" id="PTHR31084:SF18">
    <property type="entry name" value="GLYCOSYL HYDROLASE FAMILY 95 N-TERMINAL DOMAIN-CONTAINING PROTEIN"/>
    <property type="match status" value="1"/>
</dbReference>
<dbReference type="InterPro" id="IPR049053">
    <property type="entry name" value="AFCA-like_C"/>
</dbReference>
<dbReference type="InterPro" id="IPR054363">
    <property type="entry name" value="GH95_cat"/>
</dbReference>
<dbReference type="PIRSF" id="PIRSF007663">
    <property type="entry name" value="UCP007663"/>
    <property type="match status" value="1"/>
</dbReference>
<evidence type="ECO:0000313" key="5">
    <source>
        <dbReference type="Proteomes" id="UP000053328"/>
    </source>
</evidence>
<evidence type="ECO:0000259" key="3">
    <source>
        <dbReference type="Pfam" id="PF22124"/>
    </source>
</evidence>
<dbReference type="InterPro" id="IPR027414">
    <property type="entry name" value="GH95_N_dom"/>
</dbReference>
<feature type="domain" description="Glycosyl hydrolase family 95 catalytic" evidence="3">
    <location>
        <begin position="291"/>
        <end position="692"/>
    </location>
</feature>
<organism evidence="4 5">
    <name type="scientific">Exophiala spinifera</name>
    <dbReference type="NCBI Taxonomy" id="91928"/>
    <lineage>
        <taxon>Eukaryota</taxon>
        <taxon>Fungi</taxon>
        <taxon>Dikarya</taxon>
        <taxon>Ascomycota</taxon>
        <taxon>Pezizomycotina</taxon>
        <taxon>Eurotiomycetes</taxon>
        <taxon>Chaetothyriomycetidae</taxon>
        <taxon>Chaetothyriales</taxon>
        <taxon>Herpotrichiellaceae</taxon>
        <taxon>Exophiala</taxon>
    </lineage>
</organism>
<accession>A0A0D2BH94</accession>
<dbReference type="GO" id="GO:0005975">
    <property type="term" value="P:carbohydrate metabolic process"/>
    <property type="evidence" value="ECO:0007669"/>
    <property type="project" value="InterPro"/>
</dbReference>
<dbReference type="AlphaFoldDB" id="A0A0D2BH94"/>
<keyword evidence="5" id="KW-1185">Reference proteome</keyword>
<dbReference type="FunFam" id="1.50.10.10:FF:000028">
    <property type="entry name" value="Alpha-L-fucosidase 2"/>
    <property type="match status" value="1"/>
</dbReference>
<sequence length="787" mass="86830">MSSLRYSEPGASWNEALPIGNGRLGAMVRGSTGTEILQLNEDSVWYGGPRDRINPDAQANLPKIRALVAAGKHIEAEVLIKAAFTGMPASVRHYDSLGDLVLIFDHGEDVKSKETAGQVMYVSSSSEAKIPVKAPTVSDYSRQLDLSTAISTVVYEYNGVLYTREVFCSVPDQVLVVHVSSQGGPLDFRWYLDRTTHADINKGHNKFMDTLEKLPGGTLFNATSGGPGSVRVSCGAVSEVIDGEAEAIGDTVFVRGASSATIILAAETTFRNDDPKAKCLSQLQMARAQTYAELRSKHIAEYSGLFNRVRLTLGLPTNSVSSTTKRLERMQKGDFKDSDLFALYFQYGRYLLLSSSRPGTLPANLQGIWNEDFDPIWGSKYTININTEMNYWPAESCNLSECHTPLFELLGRMRENGKITAEKMYGCRGFVAHHNTDIWADTAPQDRAGWATYWPLGGAWLSLHLWEHFEYNGSVEFLRNVYPILYDAALFFVDFLIEDGPDRQLVVSPSISAENSFLLPGGGKGSICAGASWDNQILVELFTACVRAASILGIADDSVRELQATLDRIPRPRIGKHGQIMEWMSDYDEYEPGHRHLSPLFFVQPGTLPVPSSLIAAAKVTLTRRLSHGGGHTGWSRAWIITLYARLYDGEEAYNHLCQMLQHSTYTNLLDAHPPFQIDGNFGATAGMAEMLLQSHRGQLEILPAIPNVWTDGSVTGLCARGGFEVDVTWEKGSVHTLKMRSKLGRDCILASKGLEQLECVDFVAEKREGKVHFATKAGQEYTLTAR</sequence>
<dbReference type="GO" id="GO:0004560">
    <property type="term" value="F:alpha-L-fucosidase activity"/>
    <property type="evidence" value="ECO:0007669"/>
    <property type="project" value="InterPro"/>
</dbReference>
<evidence type="ECO:0000259" key="2">
    <source>
        <dbReference type="Pfam" id="PF21307"/>
    </source>
</evidence>
<dbReference type="HOGENOM" id="CLU_004617_2_2_1"/>
<dbReference type="InterPro" id="IPR012341">
    <property type="entry name" value="6hp_glycosidase-like_sf"/>
</dbReference>
<dbReference type="Gene3D" id="1.50.10.10">
    <property type="match status" value="1"/>
</dbReference>